<dbReference type="GO" id="GO:0004180">
    <property type="term" value="F:carboxypeptidase activity"/>
    <property type="evidence" value="ECO:0007669"/>
    <property type="project" value="TreeGrafter"/>
</dbReference>
<dbReference type="AlphaFoldDB" id="A0A0S7BWJ4"/>
<dbReference type="GO" id="GO:0005829">
    <property type="term" value="C:cytosol"/>
    <property type="evidence" value="ECO:0007669"/>
    <property type="project" value="UniProtKB-ARBA"/>
</dbReference>
<dbReference type="FunFam" id="3.40.390.10:FF:000009">
    <property type="entry name" value="Oligopeptidase A"/>
    <property type="match status" value="1"/>
</dbReference>
<reference evidence="9" key="1">
    <citation type="journal article" date="2015" name="Genome Announc.">
        <title>Draft Genome Sequence of Bacteroidales Strain TBC1, a Novel Isolate from a Methanogenic Wastewater Treatment System.</title>
        <authorList>
            <person name="Tourlousse D.M."/>
            <person name="Matsuura N."/>
            <person name="Sun L."/>
            <person name="Toyonaga M."/>
            <person name="Kuroda K."/>
            <person name="Ohashi A."/>
            <person name="Cruz R."/>
            <person name="Yamaguchi T."/>
            <person name="Sekiguchi Y."/>
        </authorList>
    </citation>
    <scope>NUCLEOTIDE SEQUENCE [LARGE SCALE GENOMIC DNA]</scope>
    <source>
        <strain evidence="9">TBC1</strain>
    </source>
</reference>
<keyword evidence="5 7" id="KW-0862">Zinc</keyword>
<evidence type="ECO:0000259" key="8">
    <source>
        <dbReference type="Pfam" id="PF01432"/>
    </source>
</evidence>
<evidence type="ECO:0000256" key="7">
    <source>
        <dbReference type="RuleBase" id="RU003435"/>
    </source>
</evidence>
<dbReference type="InterPro" id="IPR024077">
    <property type="entry name" value="Neurolysin/TOP_dom2"/>
</dbReference>
<evidence type="ECO:0000256" key="4">
    <source>
        <dbReference type="ARBA" id="ARBA00022801"/>
    </source>
</evidence>
<evidence type="ECO:0000313" key="10">
    <source>
        <dbReference type="Proteomes" id="UP000053091"/>
    </source>
</evidence>
<sequence length="693" mass="78324">MITACKTGGNEKSAVENPFLTEYNTPFGVPPFGEIKNEHFLPAIEKGIVEQTAEIAAIVSNPEPADFENTIAAFDYSGELIRKVTGVFYNYNSSNTNDEIQALAKEIAPKLSAHYDNINLNPDLFERVRTVYENRNSLNLSGEQARLLEDTYKDFVRGGAALDSSAQARFREINQELSVLTLRFGENVLAETNAFKLVIENQDDLEGLTQGLIDQGAETAKAAGMEGKWVYTLHNPSIMPFLQYSAKRELREKIYKAYINRGNNNNDKDNKELIGKIAALRLERANLLGYESHAAFILEENMAKNAGNVLDLLNKLWTPALKRAKGEVAQLQAIIDKEGGSFKLQPWDWSYYAEKLRKEQYDLDDEQLKPYFSLENVKQGIFTVCNNLYGITFNEQKDIPVYHPEAVAYEVKEANGDHIGVLYMDFHPRESKRGGAWMSSYRKQYVKNGEKISPVITIVCNFTKPTASQPSLLTFDETSTFFHEFGHALHGLLSNSTYFSLSGTSVPRDFVELPSQIMENWASEPEVLKLYAKHYQTGEVIPDELIEKIQNSAYFNQGFATVEYLAASFLDMGYHNMKEFSLTDVSSFEDATLAQIGLIPEITSRYRSTYFNHIFSGGYSSGYYSYIWSGILDSDAFEAFKEHGLFDHATAESFRKNILERGGTEDPMVLYKKFRGAEPDIKPLLKRRGLLES</sequence>
<protein>
    <submittedName>
        <fullName evidence="9">Zn-dependent oligopeptidase</fullName>
    </submittedName>
</protein>
<dbReference type="Gene3D" id="1.10.1370.40">
    <property type="match status" value="1"/>
</dbReference>
<dbReference type="EMBL" id="DF968182">
    <property type="protein sequence ID" value="GAP42546.1"/>
    <property type="molecule type" value="Genomic_DNA"/>
</dbReference>
<dbReference type="Pfam" id="PF01432">
    <property type="entry name" value="Peptidase_M3"/>
    <property type="match status" value="1"/>
</dbReference>
<gene>
    <name evidence="9" type="ORF">TBC1_11677</name>
</gene>
<evidence type="ECO:0000256" key="5">
    <source>
        <dbReference type="ARBA" id="ARBA00022833"/>
    </source>
</evidence>
<keyword evidence="4 7" id="KW-0378">Hydrolase</keyword>
<dbReference type="GO" id="GO:0006508">
    <property type="term" value="P:proteolysis"/>
    <property type="evidence" value="ECO:0007669"/>
    <property type="project" value="UniProtKB-KW"/>
</dbReference>
<evidence type="ECO:0000256" key="1">
    <source>
        <dbReference type="ARBA" id="ARBA00006040"/>
    </source>
</evidence>
<dbReference type="CDD" id="cd06456">
    <property type="entry name" value="M3A_DCP"/>
    <property type="match status" value="1"/>
</dbReference>
<dbReference type="GO" id="GO:0004222">
    <property type="term" value="F:metalloendopeptidase activity"/>
    <property type="evidence" value="ECO:0007669"/>
    <property type="project" value="InterPro"/>
</dbReference>
<keyword evidence="10" id="KW-1185">Reference proteome</keyword>
<dbReference type="GO" id="GO:0046872">
    <property type="term" value="F:metal ion binding"/>
    <property type="evidence" value="ECO:0007669"/>
    <property type="project" value="UniProtKB-UniRule"/>
</dbReference>
<dbReference type="SUPFAM" id="SSF55486">
    <property type="entry name" value="Metalloproteases ('zincins'), catalytic domain"/>
    <property type="match status" value="1"/>
</dbReference>
<evidence type="ECO:0000313" key="9">
    <source>
        <dbReference type="EMBL" id="GAP42546.1"/>
    </source>
</evidence>
<dbReference type="PATRIC" id="fig|1678841.3.peg.766"/>
<dbReference type="PANTHER" id="PTHR43660:SF1">
    <property type="entry name" value="DIPEPTIDYL CARBOXYPEPTIDASE"/>
    <property type="match status" value="1"/>
</dbReference>
<comment type="similarity">
    <text evidence="1 7">Belongs to the peptidase M3 family.</text>
</comment>
<name>A0A0S7BWJ4_9BACT</name>
<accession>A0A0S7BWJ4</accession>
<dbReference type="Gene3D" id="3.40.390.10">
    <property type="entry name" value="Collagenase (Catalytic Domain)"/>
    <property type="match status" value="1"/>
</dbReference>
<evidence type="ECO:0000256" key="3">
    <source>
        <dbReference type="ARBA" id="ARBA00022723"/>
    </source>
</evidence>
<evidence type="ECO:0000256" key="2">
    <source>
        <dbReference type="ARBA" id="ARBA00022670"/>
    </source>
</evidence>
<organism evidence="9">
    <name type="scientific">Lentimicrobium saccharophilum</name>
    <dbReference type="NCBI Taxonomy" id="1678841"/>
    <lineage>
        <taxon>Bacteria</taxon>
        <taxon>Pseudomonadati</taxon>
        <taxon>Bacteroidota</taxon>
        <taxon>Bacteroidia</taxon>
        <taxon>Bacteroidales</taxon>
        <taxon>Lentimicrobiaceae</taxon>
        <taxon>Lentimicrobium</taxon>
    </lineage>
</organism>
<keyword evidence="2 7" id="KW-0645">Protease</keyword>
<evidence type="ECO:0000256" key="6">
    <source>
        <dbReference type="ARBA" id="ARBA00023049"/>
    </source>
</evidence>
<dbReference type="InterPro" id="IPR034005">
    <property type="entry name" value="M3A_DCP"/>
</dbReference>
<feature type="domain" description="Peptidase M3A/M3B catalytic" evidence="8">
    <location>
        <begin position="241"/>
        <end position="689"/>
    </location>
</feature>
<keyword evidence="6 7" id="KW-0482">Metalloprotease</keyword>
<dbReference type="InterPro" id="IPR024079">
    <property type="entry name" value="MetalloPept_cat_dom_sf"/>
</dbReference>
<comment type="cofactor">
    <cofactor evidence="7">
        <name>Zn(2+)</name>
        <dbReference type="ChEBI" id="CHEBI:29105"/>
    </cofactor>
    <text evidence="7">Binds 1 zinc ion.</text>
</comment>
<dbReference type="Proteomes" id="UP000053091">
    <property type="component" value="Unassembled WGS sequence"/>
</dbReference>
<dbReference type="Gene3D" id="1.10.1370.10">
    <property type="entry name" value="Neurolysin, domain 3"/>
    <property type="match status" value="1"/>
</dbReference>
<keyword evidence="3 7" id="KW-0479">Metal-binding</keyword>
<proteinExistence type="inferred from homology"/>
<dbReference type="PANTHER" id="PTHR43660">
    <property type="entry name" value="DIPEPTIDYL CARBOXYPEPTIDASE"/>
    <property type="match status" value="1"/>
</dbReference>
<dbReference type="InterPro" id="IPR001567">
    <property type="entry name" value="Pept_M3A_M3B_dom"/>
</dbReference>
<dbReference type="STRING" id="1678841.TBC1_11677"/>
<dbReference type="InterPro" id="IPR045090">
    <property type="entry name" value="Pept_M3A_M3B"/>
</dbReference>